<sequence>MPCCCFEGANVTLFSNGAVQFSYLCLFYIEITNNYILYNSKWHLQKATFGDISQKIQQILPLAVSVLKF</sequence>
<evidence type="ECO:0000313" key="1">
    <source>
        <dbReference type="EMBL" id="CAH1997740.1"/>
    </source>
</evidence>
<evidence type="ECO:0000313" key="2">
    <source>
        <dbReference type="Proteomes" id="UP001152888"/>
    </source>
</evidence>
<dbReference type="Proteomes" id="UP001152888">
    <property type="component" value="Unassembled WGS sequence"/>
</dbReference>
<dbReference type="AlphaFoldDB" id="A0A9P0LG65"/>
<proteinExistence type="predicted"/>
<comment type="caution">
    <text evidence="1">The sequence shown here is derived from an EMBL/GenBank/DDBJ whole genome shotgun (WGS) entry which is preliminary data.</text>
</comment>
<accession>A0A9P0LG65</accession>
<gene>
    <name evidence="1" type="ORF">ACAOBT_LOCUS23934</name>
</gene>
<dbReference type="EMBL" id="CAKOFQ010007301">
    <property type="protein sequence ID" value="CAH1997740.1"/>
    <property type="molecule type" value="Genomic_DNA"/>
</dbReference>
<organism evidence="1 2">
    <name type="scientific">Acanthoscelides obtectus</name>
    <name type="common">Bean weevil</name>
    <name type="synonym">Bruchus obtectus</name>
    <dbReference type="NCBI Taxonomy" id="200917"/>
    <lineage>
        <taxon>Eukaryota</taxon>
        <taxon>Metazoa</taxon>
        <taxon>Ecdysozoa</taxon>
        <taxon>Arthropoda</taxon>
        <taxon>Hexapoda</taxon>
        <taxon>Insecta</taxon>
        <taxon>Pterygota</taxon>
        <taxon>Neoptera</taxon>
        <taxon>Endopterygota</taxon>
        <taxon>Coleoptera</taxon>
        <taxon>Polyphaga</taxon>
        <taxon>Cucujiformia</taxon>
        <taxon>Chrysomeloidea</taxon>
        <taxon>Chrysomelidae</taxon>
        <taxon>Bruchinae</taxon>
        <taxon>Bruchini</taxon>
        <taxon>Acanthoscelides</taxon>
    </lineage>
</organism>
<protein>
    <submittedName>
        <fullName evidence="1">Uncharacterized protein</fullName>
    </submittedName>
</protein>
<reference evidence="1" key="1">
    <citation type="submission" date="2022-03" db="EMBL/GenBank/DDBJ databases">
        <authorList>
            <person name="Sayadi A."/>
        </authorList>
    </citation>
    <scope>NUCLEOTIDE SEQUENCE</scope>
</reference>
<name>A0A9P0LG65_ACAOB</name>
<keyword evidence="2" id="KW-1185">Reference proteome</keyword>